<protein>
    <submittedName>
        <fullName evidence="2">Uncharacterized protein</fullName>
    </submittedName>
</protein>
<feature type="compositionally biased region" description="Basic and acidic residues" evidence="1">
    <location>
        <begin position="727"/>
        <end position="748"/>
    </location>
</feature>
<accession>A0A4Y2IU00</accession>
<dbReference type="AlphaFoldDB" id="A0A4Y2IU00"/>
<gene>
    <name evidence="2" type="ORF">AVEN_100532_1</name>
</gene>
<keyword evidence="3" id="KW-1185">Reference proteome</keyword>
<evidence type="ECO:0000256" key="1">
    <source>
        <dbReference type="SAM" id="MobiDB-lite"/>
    </source>
</evidence>
<feature type="region of interest" description="Disordered" evidence="1">
    <location>
        <begin position="711"/>
        <end position="748"/>
    </location>
</feature>
<evidence type="ECO:0000313" key="3">
    <source>
        <dbReference type="Proteomes" id="UP000499080"/>
    </source>
</evidence>
<feature type="compositionally biased region" description="Polar residues" evidence="1">
    <location>
        <begin position="384"/>
        <end position="399"/>
    </location>
</feature>
<feature type="region of interest" description="Disordered" evidence="1">
    <location>
        <begin position="253"/>
        <end position="273"/>
    </location>
</feature>
<dbReference type="EMBL" id="BGPR01002921">
    <property type="protein sequence ID" value="GBM81064.1"/>
    <property type="molecule type" value="Genomic_DNA"/>
</dbReference>
<reference evidence="2 3" key="1">
    <citation type="journal article" date="2019" name="Sci. Rep.">
        <title>Orb-weaving spider Araneus ventricosus genome elucidates the spidroin gene catalogue.</title>
        <authorList>
            <person name="Kono N."/>
            <person name="Nakamura H."/>
            <person name="Ohtoshi R."/>
            <person name="Moran D.A.P."/>
            <person name="Shinohara A."/>
            <person name="Yoshida Y."/>
            <person name="Fujiwara M."/>
            <person name="Mori M."/>
            <person name="Tomita M."/>
            <person name="Arakawa K."/>
        </authorList>
    </citation>
    <scope>NUCLEOTIDE SEQUENCE [LARGE SCALE GENOMIC DNA]</scope>
</reference>
<feature type="region of interest" description="Disordered" evidence="1">
    <location>
        <begin position="1050"/>
        <end position="1075"/>
    </location>
</feature>
<feature type="compositionally biased region" description="Basic and acidic residues" evidence="1">
    <location>
        <begin position="255"/>
        <end position="270"/>
    </location>
</feature>
<sequence length="1075" mass="122442">MNGLGRRRYHHGRVKGFNTPFQTRIKICIENNEQKVLTKTVVLLGIILVKFHCAETQAQKTEAFNPQAFQQVQVPQEHENSPKTSLFYRGSGVHQTSTPNIQTSPREIYAQGDTTYVSGSTDFSYKPDSQAVHSDTFSDVRKASLSFAQNVQGQQYDSTEDSSLSQVENLEESVKNLPESSYQKTQAQVNFAGNDNWNDRVVYSSGKGPHENVTVAQQKNAAHDSDLRFGNVQSKRMRKVPVVLITIQKGQNGLPKERANSNSKIKDKGLDNSYKYNNNQTNLQEDNFRYYTPVQIDVSKEQTVFSNKFSLTNQAPNPPVASKKVIYRNPATDGNTLQYSIPQAGHYSRTREWKPMDRSKIQHFESKAIVPNYKQEQYNPEFSTYTKSSHENQQNSQLHGNHEPPLHVHSRSKHLPLQQSNRYHSFGTKSGIDSDFGNESSIKSYGDTHINEGQQVQTSHIQPEGHAYQQNHSSNSITSILHRQLTFQNVTFPTNKENHSHTLPHSSSETFLQTDTYHTTPHSNNVRKPSEADKIISYVNQNLNQEIRMQNQNYDYFVPNNDKNVMDSSRTHPSPNQQMKIDQFHVVNNDGRTSRTEMVNNFQVTPMPELRPNSPNGYQEMFTTKGQEVMPSNSGEYGHSPNQNVQEEQNEKFLFRMPTNKNIFQNSGYVIFPLDDKYTVQNNGNSGRGYNIVLDKLNSAYDPVKKLFMYQNTDPSEENSRNFFRSSNEETGNKAPQRDDVSNSKKEEISYINSDYSASKNNPSADIRTSNLPEGNSHFSSAFDSYNSRPENLYPTYNHANSNSGKPENINHNEGMIRPVNFGMFHQHAGMSRESSEEQTDTFVNLPIQYASNYDLPIKYTNGETHETPVELQDGKNAENERNIRQFQSSHPEYMNHNSNGDTNKHSFKFTKENQNEHSLKFMKENQNSESISPTHVEKPHKSYGNSRVEVINQYKNGNIKSTEFQVSSAETSNLKRDFNKHKNSHHRSKSSSPKALVLVLVSEKDSNLNDNSNTEDITSEYAFDSSSKDISELLGQESNAKKLLETLYNSSSRNIKQKKPDYSNKGTSSKHGKN</sequence>
<organism evidence="2 3">
    <name type="scientific">Araneus ventricosus</name>
    <name type="common">Orbweaver spider</name>
    <name type="synonym">Epeira ventricosa</name>
    <dbReference type="NCBI Taxonomy" id="182803"/>
    <lineage>
        <taxon>Eukaryota</taxon>
        <taxon>Metazoa</taxon>
        <taxon>Ecdysozoa</taxon>
        <taxon>Arthropoda</taxon>
        <taxon>Chelicerata</taxon>
        <taxon>Arachnida</taxon>
        <taxon>Araneae</taxon>
        <taxon>Araneomorphae</taxon>
        <taxon>Entelegynae</taxon>
        <taxon>Araneoidea</taxon>
        <taxon>Araneidae</taxon>
        <taxon>Araneus</taxon>
    </lineage>
</organism>
<evidence type="ECO:0000313" key="2">
    <source>
        <dbReference type="EMBL" id="GBM81064.1"/>
    </source>
</evidence>
<comment type="caution">
    <text evidence="2">The sequence shown here is derived from an EMBL/GenBank/DDBJ whole genome shotgun (WGS) entry which is preliminary data.</text>
</comment>
<dbReference type="OrthoDB" id="6428249at2759"/>
<feature type="region of interest" description="Disordered" evidence="1">
    <location>
        <begin position="384"/>
        <end position="409"/>
    </location>
</feature>
<proteinExistence type="predicted"/>
<dbReference type="Proteomes" id="UP000499080">
    <property type="component" value="Unassembled WGS sequence"/>
</dbReference>
<name>A0A4Y2IU00_ARAVE</name>